<dbReference type="InterPro" id="IPR041588">
    <property type="entry name" value="Integrase_H2C2"/>
</dbReference>
<dbReference type="Gene3D" id="3.30.420.10">
    <property type="entry name" value="Ribonuclease H-like superfamily/Ribonuclease H"/>
    <property type="match status" value="1"/>
</dbReference>
<name>A0AAP0AUT1_9ASPA</name>
<proteinExistence type="predicted"/>
<dbReference type="InterPro" id="IPR036875">
    <property type="entry name" value="Znf_CCHC_sf"/>
</dbReference>
<dbReference type="SUPFAM" id="SSF53098">
    <property type="entry name" value="Ribonuclease H-like"/>
    <property type="match status" value="1"/>
</dbReference>
<dbReference type="InterPro" id="IPR050951">
    <property type="entry name" value="Retrovirus_Pol_polyprotein"/>
</dbReference>
<dbReference type="Gene3D" id="2.40.70.10">
    <property type="entry name" value="Acid Proteases"/>
    <property type="match status" value="1"/>
</dbReference>
<evidence type="ECO:0000256" key="3">
    <source>
        <dbReference type="ARBA" id="ARBA00022695"/>
    </source>
</evidence>
<dbReference type="PROSITE" id="PS50994">
    <property type="entry name" value="INTEGRASE"/>
    <property type="match status" value="1"/>
</dbReference>
<evidence type="ECO:0000313" key="13">
    <source>
        <dbReference type="EMBL" id="KAK8916090.1"/>
    </source>
</evidence>
<evidence type="ECO:0000259" key="11">
    <source>
        <dbReference type="PROSITE" id="PS50878"/>
    </source>
</evidence>
<dbReference type="GO" id="GO:0008270">
    <property type="term" value="F:zinc ion binding"/>
    <property type="evidence" value="ECO:0007669"/>
    <property type="project" value="UniProtKB-KW"/>
</dbReference>
<evidence type="ECO:0000256" key="6">
    <source>
        <dbReference type="ARBA" id="ARBA00022801"/>
    </source>
</evidence>
<dbReference type="Gene3D" id="4.10.60.10">
    <property type="entry name" value="Zinc finger, CCHC-type"/>
    <property type="match status" value="1"/>
</dbReference>
<dbReference type="EMBL" id="JBBWWQ010000020">
    <property type="protein sequence ID" value="KAK8916090.1"/>
    <property type="molecule type" value="Genomic_DNA"/>
</dbReference>
<feature type="domain" description="CCHC-type" evidence="10">
    <location>
        <begin position="351"/>
        <end position="366"/>
    </location>
</feature>
<dbReference type="InterPro" id="IPR041373">
    <property type="entry name" value="RT_RNaseH"/>
</dbReference>
<dbReference type="SUPFAM" id="SSF56672">
    <property type="entry name" value="DNA/RNA polymerases"/>
    <property type="match status" value="1"/>
</dbReference>
<dbReference type="Proteomes" id="UP001418222">
    <property type="component" value="Unassembled WGS sequence"/>
</dbReference>
<evidence type="ECO:0000256" key="9">
    <source>
        <dbReference type="SAM" id="MobiDB-lite"/>
    </source>
</evidence>
<dbReference type="Gene3D" id="3.10.10.10">
    <property type="entry name" value="HIV Type 1 Reverse Transcriptase, subunit A, domain 1"/>
    <property type="match status" value="1"/>
</dbReference>
<dbReference type="InterPro" id="IPR001878">
    <property type="entry name" value="Znf_CCHC"/>
</dbReference>
<organism evidence="13 14">
    <name type="scientific">Platanthera zijinensis</name>
    <dbReference type="NCBI Taxonomy" id="2320716"/>
    <lineage>
        <taxon>Eukaryota</taxon>
        <taxon>Viridiplantae</taxon>
        <taxon>Streptophyta</taxon>
        <taxon>Embryophyta</taxon>
        <taxon>Tracheophyta</taxon>
        <taxon>Spermatophyta</taxon>
        <taxon>Magnoliopsida</taxon>
        <taxon>Liliopsida</taxon>
        <taxon>Asparagales</taxon>
        <taxon>Orchidaceae</taxon>
        <taxon>Orchidoideae</taxon>
        <taxon>Orchideae</taxon>
        <taxon>Orchidinae</taxon>
        <taxon>Platanthera</taxon>
    </lineage>
</organism>
<dbReference type="InterPro" id="IPR001584">
    <property type="entry name" value="Integrase_cat-core"/>
</dbReference>
<keyword evidence="5" id="KW-0255">Endonuclease</keyword>
<dbReference type="InterPro" id="IPR043502">
    <property type="entry name" value="DNA/RNA_pol_sf"/>
</dbReference>
<gene>
    <name evidence="13" type="ORF">KSP39_PZI022868</name>
</gene>
<dbReference type="EC" id="2.7.7.49" evidence="1"/>
<keyword evidence="7" id="KW-0695">RNA-directed DNA polymerase</keyword>
<keyword evidence="8" id="KW-0479">Metal-binding</keyword>
<dbReference type="InterPro" id="IPR043128">
    <property type="entry name" value="Rev_trsase/Diguanyl_cyclase"/>
</dbReference>
<dbReference type="InterPro" id="IPR005162">
    <property type="entry name" value="Retrotrans_gag_dom"/>
</dbReference>
<dbReference type="PANTHER" id="PTHR37984:SF5">
    <property type="entry name" value="PROTEIN NYNRIN-LIKE"/>
    <property type="match status" value="1"/>
</dbReference>
<feature type="region of interest" description="Disordered" evidence="9">
    <location>
        <begin position="1"/>
        <end position="24"/>
    </location>
</feature>
<feature type="domain" description="Integrase catalytic" evidence="12">
    <location>
        <begin position="1132"/>
        <end position="1295"/>
    </location>
</feature>
<dbReference type="FunFam" id="3.30.70.270:FF:000020">
    <property type="entry name" value="Transposon Tf2-6 polyprotein-like Protein"/>
    <property type="match status" value="1"/>
</dbReference>
<dbReference type="Gene3D" id="3.30.70.270">
    <property type="match status" value="2"/>
</dbReference>
<dbReference type="GO" id="GO:0003676">
    <property type="term" value="F:nucleic acid binding"/>
    <property type="evidence" value="ECO:0007669"/>
    <property type="project" value="InterPro"/>
</dbReference>
<evidence type="ECO:0000259" key="10">
    <source>
        <dbReference type="PROSITE" id="PS50158"/>
    </source>
</evidence>
<dbReference type="InterPro" id="IPR021109">
    <property type="entry name" value="Peptidase_aspartic_dom_sf"/>
</dbReference>
<evidence type="ECO:0000256" key="7">
    <source>
        <dbReference type="ARBA" id="ARBA00022918"/>
    </source>
</evidence>
<evidence type="ECO:0000259" key="12">
    <source>
        <dbReference type="PROSITE" id="PS50994"/>
    </source>
</evidence>
<dbReference type="InterPro" id="IPR000477">
    <property type="entry name" value="RT_dom"/>
</dbReference>
<feature type="region of interest" description="Disordered" evidence="9">
    <location>
        <begin position="259"/>
        <end position="286"/>
    </location>
</feature>
<dbReference type="GO" id="GO:0015074">
    <property type="term" value="P:DNA integration"/>
    <property type="evidence" value="ECO:0007669"/>
    <property type="project" value="InterPro"/>
</dbReference>
<keyword evidence="3" id="KW-0548">Nucleotidyltransferase</keyword>
<dbReference type="GO" id="GO:0003964">
    <property type="term" value="F:RNA-directed DNA polymerase activity"/>
    <property type="evidence" value="ECO:0007669"/>
    <property type="project" value="UniProtKB-KW"/>
</dbReference>
<evidence type="ECO:0000256" key="2">
    <source>
        <dbReference type="ARBA" id="ARBA00022679"/>
    </source>
</evidence>
<dbReference type="InterPro" id="IPR036397">
    <property type="entry name" value="RNaseH_sf"/>
</dbReference>
<dbReference type="PROSITE" id="PS50158">
    <property type="entry name" value="ZF_CCHC"/>
    <property type="match status" value="1"/>
</dbReference>
<accession>A0AAP0AUT1</accession>
<reference evidence="13 14" key="1">
    <citation type="journal article" date="2022" name="Nat. Plants">
        <title>Genomes of leafy and leafless Platanthera orchids illuminate the evolution of mycoheterotrophy.</title>
        <authorList>
            <person name="Li M.H."/>
            <person name="Liu K.W."/>
            <person name="Li Z."/>
            <person name="Lu H.C."/>
            <person name="Ye Q.L."/>
            <person name="Zhang D."/>
            <person name="Wang J.Y."/>
            <person name="Li Y.F."/>
            <person name="Zhong Z.M."/>
            <person name="Liu X."/>
            <person name="Yu X."/>
            <person name="Liu D.K."/>
            <person name="Tu X.D."/>
            <person name="Liu B."/>
            <person name="Hao Y."/>
            <person name="Liao X.Y."/>
            <person name="Jiang Y.T."/>
            <person name="Sun W.H."/>
            <person name="Chen J."/>
            <person name="Chen Y.Q."/>
            <person name="Ai Y."/>
            <person name="Zhai J.W."/>
            <person name="Wu S.S."/>
            <person name="Zhou Z."/>
            <person name="Hsiao Y.Y."/>
            <person name="Wu W.L."/>
            <person name="Chen Y.Y."/>
            <person name="Lin Y.F."/>
            <person name="Hsu J.L."/>
            <person name="Li C.Y."/>
            <person name="Wang Z.W."/>
            <person name="Zhao X."/>
            <person name="Zhong W.Y."/>
            <person name="Ma X.K."/>
            <person name="Ma L."/>
            <person name="Huang J."/>
            <person name="Chen G.Z."/>
            <person name="Huang M.Z."/>
            <person name="Huang L."/>
            <person name="Peng D.H."/>
            <person name="Luo Y.B."/>
            <person name="Zou S.Q."/>
            <person name="Chen S.P."/>
            <person name="Lan S."/>
            <person name="Tsai W.C."/>
            <person name="Van de Peer Y."/>
            <person name="Liu Z.J."/>
        </authorList>
    </citation>
    <scope>NUCLEOTIDE SEQUENCE [LARGE SCALE GENOMIC DNA]</scope>
    <source>
        <strain evidence="13">Lor287</strain>
    </source>
</reference>
<evidence type="ECO:0000313" key="14">
    <source>
        <dbReference type="Proteomes" id="UP001418222"/>
    </source>
</evidence>
<sequence>MARRPATRSTPLSEGESSGAQNDAVIESLRQSSDSMGRQLEEVRAQIQSLVAVVAGQAQGVQVPAGGLAVPPPPAPLRPPVVVPAEMTFISQFQRLSPPTYDGKADFMVIDDWLISMEEMFSYSGIADDQRVMVAAYQLKGLAKSWWLREKESLVAGCSWEVFKEMMLRKFLPSVERDRLMNDFLHLKQRQLTVGEYEIEFSKLSRFAPGLVSVEADRVKRFLSGLRSEVQQLTSAYGSVTYAGVVEAALKVEAIETAKSRGQQMRKDKRKSVEEKKPQVPGAAPGKKGKVVCSFCGRSGHPVERCFKKATTQRKEQVHAIQSAPRKDVSCSVCKRPGHDAAQCWSKDRVCFQCGQKGHIKTRCPQVQPALPAVPLQTLPPPQRVDKGKGKLNVISSEEAQASTHVISGKFKVKNRWARVLFDSGATHSFVVRAFVERHRLTLDRVRDSFRVKFPSGESVLSDLGVLDCPVLLGDFLAKTDLKMIDLEDFDVILGMDWLSRYDAVIQCKGKRLDFIRDDGQPGSVYADPCQDSPVISAVCAQRLFLSGCCACLVSAVGIAVSVPRLEEIPIVRGFADVFPDDLPPDRDVEFVIDLEPGTRHIAKAPYQMAPRELEELRVQLDELLAKGFIRQSSSPWGAPVLFVKKKDGSMRLCIDYRELNKVTIKNRYPLPRIDDLFDQLHGSSVFSKIDLRSGYHQLRIREADIPRTAFRLRHGHFEFLVMSFGLTNAPSAFMDMMNQVFKDFLDKFVVVFIDDVLVYSRSVKEHEQHLRLVLSELRNHKLFAKLSKCEFWLPQVSFLGHVVKKDGISVDPEKIAAVMDWSRPNTPKEIRSFLGLAGYYRRFVEGFSSLVVPLTKLTQKNVAFVWSERYEEAFLELKKRLCTAPVLTLPTEGVDYDVYVDASLVAVIYALKLWRHLLYGAQCKIFTDHKSLKYVFTQKELNLRQRRWLEYVADYDIEIQYHPGKANVVADALSRKTGKIFNLSTDRLVEEFLLMDISVGCCGLQSSLSVAEPSWISLTRLHQKDDPDLLHLFTRIEKGELPDFAIDDAGTLKYRGRFCIPAVGNIRSMICREAHGSSVVYHPGSTKMYRDLKQIAWWYDMKGDIARFVTECHTCKRVKADHGRPGGKLTPLEIPTWKWESISMDFITGLPKSPRGFDSVWVIVDRLTKCAHFVPYKIDYPMKKIAELYLNEVIRLHGVPVSIISDRDSRFTSHFWPSLQEGLGTDLRYFTAYHPQTNGQTERVNQIVEDMIRCYILDHGGAWDERLRLMEFAYNNSYQESLQMDPFEALYGRRCRTPLF</sequence>
<keyword evidence="6" id="KW-0378">Hydrolase</keyword>
<protein>
    <recommendedName>
        <fullName evidence="1">RNA-directed DNA polymerase</fullName>
        <ecNumber evidence="1">2.7.7.49</ecNumber>
    </recommendedName>
</protein>
<dbReference type="PROSITE" id="PS50878">
    <property type="entry name" value="RT_POL"/>
    <property type="match status" value="1"/>
</dbReference>
<dbReference type="Gene3D" id="1.10.340.70">
    <property type="match status" value="1"/>
</dbReference>
<dbReference type="PANTHER" id="PTHR37984">
    <property type="entry name" value="PROTEIN CBG26694"/>
    <property type="match status" value="1"/>
</dbReference>
<dbReference type="Pfam" id="PF08284">
    <property type="entry name" value="RVP_2"/>
    <property type="match status" value="1"/>
</dbReference>
<keyword evidence="2" id="KW-0808">Transferase</keyword>
<feature type="domain" description="Reverse transcriptase" evidence="11">
    <location>
        <begin position="625"/>
        <end position="804"/>
    </location>
</feature>
<evidence type="ECO:0000256" key="5">
    <source>
        <dbReference type="ARBA" id="ARBA00022759"/>
    </source>
</evidence>
<dbReference type="CDD" id="cd01647">
    <property type="entry name" value="RT_LTR"/>
    <property type="match status" value="1"/>
</dbReference>
<dbReference type="Pfam" id="PF00078">
    <property type="entry name" value="RVT_1"/>
    <property type="match status" value="1"/>
</dbReference>
<keyword evidence="4" id="KW-0540">Nuclease</keyword>
<dbReference type="Pfam" id="PF17917">
    <property type="entry name" value="RT_RNaseH"/>
    <property type="match status" value="1"/>
</dbReference>
<keyword evidence="14" id="KW-1185">Reference proteome</keyword>
<dbReference type="GO" id="GO:0016787">
    <property type="term" value="F:hydrolase activity"/>
    <property type="evidence" value="ECO:0007669"/>
    <property type="project" value="UniProtKB-KW"/>
</dbReference>
<evidence type="ECO:0000256" key="4">
    <source>
        <dbReference type="ARBA" id="ARBA00022722"/>
    </source>
</evidence>
<dbReference type="Pfam" id="PF03732">
    <property type="entry name" value="Retrotrans_gag"/>
    <property type="match status" value="1"/>
</dbReference>
<dbReference type="SUPFAM" id="SSF50630">
    <property type="entry name" value="Acid proteases"/>
    <property type="match status" value="1"/>
</dbReference>
<dbReference type="SMART" id="SM00343">
    <property type="entry name" value="ZnF_C2HC"/>
    <property type="match status" value="3"/>
</dbReference>
<evidence type="ECO:0000256" key="8">
    <source>
        <dbReference type="PROSITE-ProRule" id="PRU00047"/>
    </source>
</evidence>
<keyword evidence="8" id="KW-0862">Zinc</keyword>
<dbReference type="GO" id="GO:0004519">
    <property type="term" value="F:endonuclease activity"/>
    <property type="evidence" value="ECO:0007669"/>
    <property type="project" value="UniProtKB-KW"/>
</dbReference>
<feature type="compositionally biased region" description="Polar residues" evidence="9">
    <location>
        <begin position="7"/>
        <end position="21"/>
    </location>
</feature>
<comment type="caution">
    <text evidence="13">The sequence shown here is derived from an EMBL/GenBank/DDBJ whole genome shotgun (WGS) entry which is preliminary data.</text>
</comment>
<keyword evidence="8" id="KW-0863">Zinc-finger</keyword>
<dbReference type="CDD" id="cd00303">
    <property type="entry name" value="retropepsin_like"/>
    <property type="match status" value="1"/>
</dbReference>
<evidence type="ECO:0000256" key="1">
    <source>
        <dbReference type="ARBA" id="ARBA00012493"/>
    </source>
</evidence>
<dbReference type="InterPro" id="IPR012337">
    <property type="entry name" value="RNaseH-like_sf"/>
</dbReference>
<dbReference type="CDD" id="cd09274">
    <property type="entry name" value="RNase_HI_RT_Ty3"/>
    <property type="match status" value="1"/>
</dbReference>
<dbReference type="Pfam" id="PF17921">
    <property type="entry name" value="Integrase_H2C2"/>
    <property type="match status" value="1"/>
</dbReference>
<dbReference type="SUPFAM" id="SSF57756">
    <property type="entry name" value="Retrovirus zinc finger-like domains"/>
    <property type="match status" value="1"/>
</dbReference>